<reference evidence="3 4" key="1">
    <citation type="submission" date="2015-05" db="EMBL/GenBank/DDBJ databases">
        <title>Genome assembly of Archangium gephyra DSM 2261.</title>
        <authorList>
            <person name="Sharma G."/>
            <person name="Subramanian S."/>
        </authorList>
    </citation>
    <scope>NUCLEOTIDE SEQUENCE [LARGE SCALE GENOMIC DNA]</scope>
    <source>
        <strain evidence="3 4">DSM 2261</strain>
    </source>
</reference>
<name>A0AAC8Q0R2_9BACT</name>
<gene>
    <name evidence="3" type="ORF">AA314_00481</name>
</gene>
<organism evidence="3 4">
    <name type="scientific">Archangium gephyra</name>
    <dbReference type="NCBI Taxonomy" id="48"/>
    <lineage>
        <taxon>Bacteria</taxon>
        <taxon>Pseudomonadati</taxon>
        <taxon>Myxococcota</taxon>
        <taxon>Myxococcia</taxon>
        <taxon>Myxococcales</taxon>
        <taxon>Cystobacterineae</taxon>
        <taxon>Archangiaceae</taxon>
        <taxon>Archangium</taxon>
    </lineage>
</organism>
<feature type="transmembrane region" description="Helical" evidence="1">
    <location>
        <begin position="207"/>
        <end position="225"/>
    </location>
</feature>
<dbReference type="EMBL" id="CP011509">
    <property type="protein sequence ID" value="AKI98854.1"/>
    <property type="molecule type" value="Genomic_DNA"/>
</dbReference>
<keyword evidence="1" id="KW-0812">Transmembrane</keyword>
<feature type="transmembrane region" description="Helical" evidence="1">
    <location>
        <begin position="163"/>
        <end position="187"/>
    </location>
</feature>
<accession>A0AAC8Q0R2</accession>
<keyword evidence="1" id="KW-1133">Transmembrane helix</keyword>
<dbReference type="Proteomes" id="UP000035579">
    <property type="component" value="Chromosome"/>
</dbReference>
<proteinExistence type="predicted"/>
<sequence>MAPTVVLSAGELLQDSFSLLSRNLSGVGLLLAGSLAGSVLSAAFLPSFLQDPAPSGFLLGLVSACLSSFVTAVFLSWTAQNLLQQPEPSLLSALQVGLVRFVSLFLMSILFGIAVAAGMLCFILPGLYLAVRMSLAPALVVLDGRGPLEALNHSYQLTEGHRLTLFVVFAVMILLQLVLALAGQLVLGLVSSLGAPSWLGMELFLPLWQVLGSALLYGAVVLAWMRITGRVPAQA</sequence>
<feature type="transmembrane region" description="Helical" evidence="1">
    <location>
        <begin position="24"/>
        <end position="45"/>
    </location>
</feature>
<feature type="transmembrane region" description="Helical" evidence="1">
    <location>
        <begin position="98"/>
        <end position="124"/>
    </location>
</feature>
<evidence type="ECO:0000313" key="3">
    <source>
        <dbReference type="EMBL" id="AKI98854.1"/>
    </source>
</evidence>
<evidence type="ECO:0000256" key="1">
    <source>
        <dbReference type="SAM" id="Phobius"/>
    </source>
</evidence>
<keyword evidence="1" id="KW-0472">Membrane</keyword>
<feature type="transmembrane region" description="Helical" evidence="1">
    <location>
        <begin position="57"/>
        <end position="78"/>
    </location>
</feature>
<feature type="domain" description="DUF7847" evidence="2">
    <location>
        <begin position="96"/>
        <end position="223"/>
    </location>
</feature>
<dbReference type="Pfam" id="PF25231">
    <property type="entry name" value="DUF7847"/>
    <property type="match status" value="1"/>
</dbReference>
<dbReference type="KEGG" id="age:AA314_00481"/>
<evidence type="ECO:0000313" key="4">
    <source>
        <dbReference type="Proteomes" id="UP000035579"/>
    </source>
</evidence>
<dbReference type="InterPro" id="IPR057169">
    <property type="entry name" value="DUF7847"/>
</dbReference>
<protein>
    <recommendedName>
        <fullName evidence="2">DUF7847 domain-containing protein</fullName>
    </recommendedName>
</protein>
<dbReference type="AlphaFoldDB" id="A0AAC8Q0R2"/>
<evidence type="ECO:0000259" key="2">
    <source>
        <dbReference type="Pfam" id="PF25231"/>
    </source>
</evidence>